<dbReference type="Pfam" id="PF00618">
    <property type="entry name" value="RasGEF_N"/>
    <property type="match status" value="1"/>
</dbReference>
<dbReference type="Pfam" id="PF00617">
    <property type="entry name" value="RasGEF"/>
    <property type="match status" value="2"/>
</dbReference>
<feature type="region of interest" description="Disordered" evidence="3">
    <location>
        <begin position="160"/>
        <end position="198"/>
    </location>
</feature>
<dbReference type="CDD" id="cd00201">
    <property type="entry name" value="WW"/>
    <property type="match status" value="1"/>
</dbReference>
<dbReference type="SUPFAM" id="SSF48366">
    <property type="entry name" value="Ras GEF"/>
    <property type="match status" value="1"/>
</dbReference>
<dbReference type="PROSITE" id="PS50009">
    <property type="entry name" value="RASGEF_CAT"/>
    <property type="match status" value="1"/>
</dbReference>
<dbReference type="InterPro" id="IPR036964">
    <property type="entry name" value="RASGEF_cat_dom_sf"/>
</dbReference>
<dbReference type="GO" id="GO:0007265">
    <property type="term" value="P:Ras protein signal transduction"/>
    <property type="evidence" value="ECO:0007669"/>
    <property type="project" value="TreeGrafter"/>
</dbReference>
<dbReference type="AlphaFoldDB" id="A0A8H7EMT1"/>
<evidence type="ECO:0008006" key="9">
    <source>
        <dbReference type="Google" id="ProtNLM"/>
    </source>
</evidence>
<evidence type="ECO:0000256" key="3">
    <source>
        <dbReference type="SAM" id="MobiDB-lite"/>
    </source>
</evidence>
<feature type="compositionally biased region" description="Low complexity" evidence="3">
    <location>
        <begin position="178"/>
        <end position="196"/>
    </location>
</feature>
<feature type="domain" description="WW" evidence="5">
    <location>
        <begin position="123"/>
        <end position="156"/>
    </location>
</feature>
<dbReference type="EMBL" id="JABAYA010000154">
    <property type="protein sequence ID" value="KAF7723367.1"/>
    <property type="molecule type" value="Genomic_DNA"/>
</dbReference>
<dbReference type="Proteomes" id="UP000605846">
    <property type="component" value="Unassembled WGS sequence"/>
</dbReference>
<dbReference type="InterPro" id="IPR000651">
    <property type="entry name" value="Ras-like_Gua-exchang_fac_N"/>
</dbReference>
<sequence>MDMRGHAVQAMKDSSLVDLDAIRNDNLSERTNLSSAWTIQATDHGLTNYYYNKRTAEIKYAPPILDNSEGEEDEDDLTASDDKSQDEFQDANAYPLDGITAQRRLNVGIYEADDENDELADVKTIMSSWVQRKTPQGRIYHCNLVTQETTWNLEEIDPSTGRLRRAKKEPKLADQNPDISPDSPSTSRRTSQTTHISLDDKPLTWQKISSDIAMAIHQLNVAAQQGRQELFHSNAAAVVESIRIMFYASRTMEKESARMQDQELRETRRAVMAALSKLVLSAKMASDTIIPTIPSSENCIRVQTDAGDVLKAVRAFVTSCQQHHVEVEFVSPKLLEDTKRLPSDKATMRELVHTTTEPDGRTRRPSIDTPTINNSLMQKTKYPLNQDLILNLQTHANQIYGSISCLCQAVEKILTLSELSNKVQSDIVFLFRSLSSQISQYLGVLGDIDVNNIDSSQIPSLSGYRINKQRLYTSIGQLFGDVQRLTDKEIDAKKTVTDIGNDAGAVEESIGRIEISVSEMVEQRKHWFSRNGEFGGSNPTSPLKPSFDENKFKDDDVTSAFGSIDDSHLRATNTIRARQPHLMSTPRPTAHVKPEDRSELSDNWYLGQDHEKGEILFSADGNIKGGTLPALVERLTLHDTLGMCAHAVWFTQLKFKKDTSFIATFLLTYRSFCTTEEFVNLLEQRYNLRPPEGLTPEQLEKWTEQKQKLVRLRVFNVIKNWLENYYNDEDAFILSRLQFFTATVIRDASTFASNQLEKLIRKRMELNANGELKKLVANKLAAPTPIMPKNMSRIQLLETDPLELARQLSTMDFKLYSSIQPVECLNKAWSSDDVVAVNVKQSIDYCNRLTAWVTDTILSSEEAKKRATFIKYWVQVADRHWPPAEDLGGKSTNQILNQIRKLMGANRNFTEYREMIHSVNPPCIPFLGIYLQDLTFIEDGNSDYLPKSSNFINFAKRQKTAEVIREIKQFQSSPYTFEEVPELQDYIKSHLETSQDVETLYEKSLQLEPRVTEMP</sequence>
<dbReference type="SMART" id="SM00229">
    <property type="entry name" value="RasGEFN"/>
    <property type="match status" value="1"/>
</dbReference>
<feature type="domain" description="WW" evidence="5">
    <location>
        <begin position="31"/>
        <end position="65"/>
    </location>
</feature>
<dbReference type="SMART" id="SM00147">
    <property type="entry name" value="RasGEF"/>
    <property type="match status" value="1"/>
</dbReference>
<dbReference type="InterPro" id="IPR001202">
    <property type="entry name" value="WW_dom"/>
</dbReference>
<dbReference type="Gene3D" id="1.10.840.10">
    <property type="entry name" value="Ras guanine-nucleotide exchange factors catalytic domain"/>
    <property type="match status" value="2"/>
</dbReference>
<feature type="domain" description="N-terminal Ras-GEF" evidence="6">
    <location>
        <begin position="619"/>
        <end position="764"/>
    </location>
</feature>
<reference evidence="7" key="1">
    <citation type="submission" date="2020-01" db="EMBL/GenBank/DDBJ databases">
        <title>Genome Sequencing of Three Apophysomyces-Like Fungal Strains Confirms a Novel Fungal Genus in the Mucoromycota with divergent Burkholderia-like Endosymbiotic Bacteria.</title>
        <authorList>
            <person name="Stajich J.E."/>
            <person name="Macias A.M."/>
            <person name="Carter-House D."/>
            <person name="Lovett B."/>
            <person name="Kasson L.R."/>
            <person name="Berry K."/>
            <person name="Grigoriev I."/>
            <person name="Chang Y."/>
            <person name="Spatafora J."/>
            <person name="Kasson M.T."/>
        </authorList>
    </citation>
    <scope>NUCLEOTIDE SEQUENCE</scope>
    <source>
        <strain evidence="7">NRRL A-21654</strain>
    </source>
</reference>
<dbReference type="PANTHER" id="PTHR23113:SF368">
    <property type="entry name" value="CELL DIVISION CONTROL PROTEIN 25"/>
    <property type="match status" value="1"/>
</dbReference>
<dbReference type="PROSITE" id="PS50212">
    <property type="entry name" value="RASGEF_NTER"/>
    <property type="match status" value="1"/>
</dbReference>
<evidence type="ECO:0000313" key="7">
    <source>
        <dbReference type="EMBL" id="KAF7723367.1"/>
    </source>
</evidence>
<dbReference type="InterPro" id="IPR001895">
    <property type="entry name" value="RASGEF_cat_dom"/>
</dbReference>
<feature type="domain" description="Ras-GEF" evidence="4">
    <location>
        <begin position="800"/>
        <end position="1010"/>
    </location>
</feature>
<dbReference type="CDD" id="cd06224">
    <property type="entry name" value="REM"/>
    <property type="match status" value="1"/>
</dbReference>
<dbReference type="CDD" id="cd00155">
    <property type="entry name" value="RasGEF"/>
    <property type="match status" value="1"/>
</dbReference>
<keyword evidence="1 2" id="KW-0344">Guanine-nucleotide releasing factor</keyword>
<proteinExistence type="predicted"/>
<evidence type="ECO:0000256" key="2">
    <source>
        <dbReference type="PROSITE-ProRule" id="PRU00168"/>
    </source>
</evidence>
<dbReference type="InterPro" id="IPR036020">
    <property type="entry name" value="WW_dom_sf"/>
</dbReference>
<dbReference type="Pfam" id="PF25006">
    <property type="entry name" value="DUF7783"/>
    <property type="match status" value="1"/>
</dbReference>
<dbReference type="PROSITE" id="PS50020">
    <property type="entry name" value="WW_DOMAIN_2"/>
    <property type="match status" value="2"/>
</dbReference>
<feature type="compositionally biased region" description="Acidic residues" evidence="3">
    <location>
        <begin position="68"/>
        <end position="79"/>
    </location>
</feature>
<feature type="region of interest" description="Disordered" evidence="3">
    <location>
        <begin position="62"/>
        <end position="87"/>
    </location>
</feature>
<dbReference type="PROSITE" id="PS00720">
    <property type="entry name" value="RASGEF"/>
    <property type="match status" value="1"/>
</dbReference>
<dbReference type="InterPro" id="IPR056685">
    <property type="entry name" value="DUF7783"/>
</dbReference>
<dbReference type="InterPro" id="IPR019804">
    <property type="entry name" value="Ras_G-nucl-exch_fac_CS"/>
</dbReference>
<dbReference type="PANTHER" id="PTHR23113">
    <property type="entry name" value="GUANINE NUCLEOTIDE EXCHANGE FACTOR"/>
    <property type="match status" value="1"/>
</dbReference>
<dbReference type="Gene3D" id="2.20.70.10">
    <property type="match status" value="1"/>
</dbReference>
<evidence type="ECO:0000256" key="1">
    <source>
        <dbReference type="ARBA" id="ARBA00022658"/>
    </source>
</evidence>
<dbReference type="GO" id="GO:0005886">
    <property type="term" value="C:plasma membrane"/>
    <property type="evidence" value="ECO:0007669"/>
    <property type="project" value="TreeGrafter"/>
</dbReference>
<evidence type="ECO:0000313" key="8">
    <source>
        <dbReference type="Proteomes" id="UP000605846"/>
    </source>
</evidence>
<protein>
    <recommendedName>
        <fullName evidence="9">Ras GEF</fullName>
    </recommendedName>
</protein>
<dbReference type="InterPro" id="IPR023578">
    <property type="entry name" value="Ras_GEF_dom_sf"/>
</dbReference>
<dbReference type="GO" id="GO:0005085">
    <property type="term" value="F:guanyl-nucleotide exchange factor activity"/>
    <property type="evidence" value="ECO:0007669"/>
    <property type="project" value="UniProtKB-KW"/>
</dbReference>
<name>A0A8H7EMT1_9FUNG</name>
<keyword evidence="8" id="KW-1185">Reference proteome</keyword>
<dbReference type="Gene3D" id="1.20.870.10">
    <property type="entry name" value="Son of sevenless (SoS) protein Chain: S domain 1"/>
    <property type="match status" value="1"/>
</dbReference>
<evidence type="ECO:0000259" key="6">
    <source>
        <dbReference type="PROSITE" id="PS50212"/>
    </source>
</evidence>
<comment type="caution">
    <text evidence="7">The sequence shown here is derived from an EMBL/GenBank/DDBJ whole genome shotgun (WGS) entry which is preliminary data.</text>
</comment>
<evidence type="ECO:0000259" key="5">
    <source>
        <dbReference type="PROSITE" id="PS50020"/>
    </source>
</evidence>
<gene>
    <name evidence="7" type="ORF">EC973_002066</name>
</gene>
<dbReference type="SUPFAM" id="SSF51045">
    <property type="entry name" value="WW domain"/>
    <property type="match status" value="1"/>
</dbReference>
<evidence type="ECO:0000259" key="4">
    <source>
        <dbReference type="PROSITE" id="PS50009"/>
    </source>
</evidence>
<dbReference type="OrthoDB" id="546434at2759"/>
<dbReference type="InterPro" id="IPR008937">
    <property type="entry name" value="Ras-like_GEF"/>
</dbReference>
<accession>A0A8H7EMT1</accession>
<organism evidence="7 8">
    <name type="scientific">Apophysomyces ossiformis</name>
    <dbReference type="NCBI Taxonomy" id="679940"/>
    <lineage>
        <taxon>Eukaryota</taxon>
        <taxon>Fungi</taxon>
        <taxon>Fungi incertae sedis</taxon>
        <taxon>Mucoromycota</taxon>
        <taxon>Mucoromycotina</taxon>
        <taxon>Mucoromycetes</taxon>
        <taxon>Mucorales</taxon>
        <taxon>Mucorineae</taxon>
        <taxon>Mucoraceae</taxon>
        <taxon>Apophysomyces</taxon>
    </lineage>
</organism>